<dbReference type="AlphaFoldDB" id="A0A183CUV1"/>
<gene>
    <name evidence="1" type="ORF">GPUH_LOCUS242</name>
</gene>
<sequence length="241" mass="27211">MQKQLVIVSIAVPFEVVKSDLELFSKPQSNPHLPSLDPLVSLRVTNAYDEKKVKIPHSKLSRIKAHKLLGDIGKTRSANDIFYDKYKKRLRSPSPRDSLATTRSTCISIARSFRFILTADKFSMIAIRGGNSYDDYLAGNLVPLFISMSVMTRTELHLGPERVMPFIPLTNLTSVQYSLKVASVTQEQDRDEPLQQNTAFGDGNVYTYTLSDRLMTERKQANLNFTFLSMEVVTSFRALLA</sequence>
<reference evidence="1 2" key="2">
    <citation type="submission" date="2018-11" db="EMBL/GenBank/DDBJ databases">
        <authorList>
            <consortium name="Pathogen Informatics"/>
        </authorList>
    </citation>
    <scope>NUCLEOTIDE SEQUENCE [LARGE SCALE GENOMIC DNA]</scope>
</reference>
<proteinExistence type="predicted"/>
<evidence type="ECO:0000313" key="3">
    <source>
        <dbReference type="WBParaSite" id="GPUH_0000024101-mRNA-1"/>
    </source>
</evidence>
<keyword evidence="2" id="KW-1185">Reference proteome</keyword>
<accession>A0A183CUV1</accession>
<evidence type="ECO:0000313" key="1">
    <source>
        <dbReference type="EMBL" id="VDK27671.1"/>
    </source>
</evidence>
<protein>
    <submittedName>
        <fullName evidence="3">TAXi_C domain-containing protein</fullName>
    </submittedName>
</protein>
<organism evidence="3">
    <name type="scientific">Gongylonema pulchrum</name>
    <dbReference type="NCBI Taxonomy" id="637853"/>
    <lineage>
        <taxon>Eukaryota</taxon>
        <taxon>Metazoa</taxon>
        <taxon>Ecdysozoa</taxon>
        <taxon>Nematoda</taxon>
        <taxon>Chromadorea</taxon>
        <taxon>Rhabditida</taxon>
        <taxon>Spirurina</taxon>
        <taxon>Spiruromorpha</taxon>
        <taxon>Spiruroidea</taxon>
        <taxon>Gongylonematidae</taxon>
        <taxon>Gongylonema</taxon>
    </lineage>
</organism>
<dbReference type="WBParaSite" id="GPUH_0000024101-mRNA-1">
    <property type="protein sequence ID" value="GPUH_0000024101-mRNA-1"/>
    <property type="gene ID" value="GPUH_0000024101"/>
</dbReference>
<dbReference type="Proteomes" id="UP000271098">
    <property type="component" value="Unassembled WGS sequence"/>
</dbReference>
<evidence type="ECO:0000313" key="2">
    <source>
        <dbReference type="Proteomes" id="UP000271098"/>
    </source>
</evidence>
<dbReference type="EMBL" id="UYRT01000181">
    <property type="protein sequence ID" value="VDK27671.1"/>
    <property type="molecule type" value="Genomic_DNA"/>
</dbReference>
<reference evidence="3" key="1">
    <citation type="submission" date="2016-06" db="UniProtKB">
        <authorList>
            <consortium name="WormBaseParasite"/>
        </authorList>
    </citation>
    <scope>IDENTIFICATION</scope>
</reference>
<name>A0A183CUV1_9BILA</name>